<dbReference type="InterPro" id="IPR022029">
    <property type="entry name" value="YoaR-like_PG-bd"/>
</dbReference>
<evidence type="ECO:0000256" key="1">
    <source>
        <dbReference type="ARBA" id="ARBA00004752"/>
    </source>
</evidence>
<name>A0A9D1EJ35_9FIRM</name>
<keyword evidence="3 6" id="KW-0133">Cell shape</keyword>
<dbReference type="GO" id="GO:0016740">
    <property type="term" value="F:transferase activity"/>
    <property type="evidence" value="ECO:0007669"/>
    <property type="project" value="UniProtKB-KW"/>
</dbReference>
<dbReference type="PANTHER" id="PTHR30582:SF33">
    <property type="entry name" value="EXPORTED PROTEIN"/>
    <property type="match status" value="1"/>
</dbReference>
<evidence type="ECO:0000256" key="3">
    <source>
        <dbReference type="ARBA" id="ARBA00022960"/>
    </source>
</evidence>
<dbReference type="InterPro" id="IPR038063">
    <property type="entry name" value="Transpep_catalytic_dom"/>
</dbReference>
<evidence type="ECO:0000313" key="10">
    <source>
        <dbReference type="Proteomes" id="UP000886841"/>
    </source>
</evidence>
<feature type="active site" description="Proton donor/acceptor" evidence="6">
    <location>
        <position position="448"/>
    </location>
</feature>
<feature type="active site" description="Nucleophile" evidence="6">
    <location>
        <position position="468"/>
    </location>
</feature>
<reference evidence="9" key="1">
    <citation type="submission" date="2020-10" db="EMBL/GenBank/DDBJ databases">
        <authorList>
            <person name="Gilroy R."/>
        </authorList>
    </citation>
    <scope>NUCLEOTIDE SEQUENCE</scope>
    <source>
        <strain evidence="9">ChiSxjej1B13-7041</strain>
    </source>
</reference>
<dbReference type="GO" id="GO:0071972">
    <property type="term" value="F:peptidoglycan L,D-transpeptidase activity"/>
    <property type="evidence" value="ECO:0007669"/>
    <property type="project" value="TreeGrafter"/>
</dbReference>
<reference evidence="9" key="2">
    <citation type="journal article" date="2021" name="PeerJ">
        <title>Extensive microbial diversity within the chicken gut microbiome revealed by metagenomics and culture.</title>
        <authorList>
            <person name="Gilroy R."/>
            <person name="Ravi A."/>
            <person name="Getino M."/>
            <person name="Pursley I."/>
            <person name="Horton D.L."/>
            <person name="Alikhan N.F."/>
            <person name="Baker D."/>
            <person name="Gharbi K."/>
            <person name="Hall N."/>
            <person name="Watson M."/>
            <person name="Adriaenssens E.M."/>
            <person name="Foster-Nyarko E."/>
            <person name="Jarju S."/>
            <person name="Secka A."/>
            <person name="Antonio M."/>
            <person name="Oren A."/>
            <person name="Chaudhuri R.R."/>
            <person name="La Ragione R."/>
            <person name="Hildebrand F."/>
            <person name="Pallen M.J."/>
        </authorList>
    </citation>
    <scope>NUCLEOTIDE SEQUENCE</scope>
    <source>
        <strain evidence="9">ChiSxjej1B13-7041</strain>
    </source>
</reference>
<comment type="caution">
    <text evidence="9">The sequence shown here is derived from an EMBL/GenBank/DDBJ whole genome shotgun (WGS) entry which is preliminary data.</text>
</comment>
<dbReference type="GO" id="GO:0071555">
    <property type="term" value="P:cell wall organization"/>
    <property type="evidence" value="ECO:0007669"/>
    <property type="project" value="UniProtKB-UniRule"/>
</dbReference>
<proteinExistence type="predicted"/>
<sequence>MAAKKQKKKHTGRGKKKKTEGLALKLGIGMAAVIVVLGGVLTAMFAYNSAKYKDHFLPGTVINGTDCGNMTVEEAEAALSQQAAQYQLEVIPKSGQTGVVLGTDIGYSYTSDGTPARVMEEQDGSAWFGNHGEKAFSLEEGITYDSEKLKTVVESFAFLQEMIQPQNARVGYQEGAFLIVPEQEGEAVDPQELYEAVLEAVAEGQTQLKLEETDLYLSPEITSDSEELAQRKAELEELVSASITYDLPGDQTKVLDKETMVNWLGVDENGGYYYDEALYEEKLQAFIKELEYQVDSKGKSWTFNSTLHGEITVSGGTFGWEISNSQELEQLRQELASHAVVEREPVYLQRGNDTTENGGIGNTYAEVDMNAQHMWYYENGVLMLESDVVTGKMTEDRYTPEGVWQLFFKQRDRTLIGEINPKTGNPSYKQPVSYWMNFTSTKMGIGFHDLKNTYGNPNRYINYGSHGCVNMPKENAEKLYELIQVGTPVITYYPEGYTLKS</sequence>
<dbReference type="EMBL" id="DVHU01000053">
    <property type="protein sequence ID" value="HIR92880.1"/>
    <property type="molecule type" value="Genomic_DNA"/>
</dbReference>
<dbReference type="GO" id="GO:0005576">
    <property type="term" value="C:extracellular region"/>
    <property type="evidence" value="ECO:0007669"/>
    <property type="project" value="TreeGrafter"/>
</dbReference>
<gene>
    <name evidence="9" type="ORF">IAB98_05635</name>
</gene>
<dbReference type="SUPFAM" id="SSF143985">
    <property type="entry name" value="L,D-transpeptidase pre-catalytic domain-like"/>
    <property type="match status" value="1"/>
</dbReference>
<feature type="domain" description="L,D-TPase catalytic" evidence="8">
    <location>
        <begin position="363"/>
        <end position="492"/>
    </location>
</feature>
<dbReference type="Pfam" id="PF12229">
    <property type="entry name" value="PG_binding_4"/>
    <property type="match status" value="2"/>
</dbReference>
<evidence type="ECO:0000256" key="6">
    <source>
        <dbReference type="PROSITE-ProRule" id="PRU01373"/>
    </source>
</evidence>
<dbReference type="PANTHER" id="PTHR30582">
    <property type="entry name" value="L,D-TRANSPEPTIDASE"/>
    <property type="match status" value="1"/>
</dbReference>
<organism evidence="9 10">
    <name type="scientific">Candidatus Egerieimonas intestinavium</name>
    <dbReference type="NCBI Taxonomy" id="2840777"/>
    <lineage>
        <taxon>Bacteria</taxon>
        <taxon>Bacillati</taxon>
        <taxon>Bacillota</taxon>
        <taxon>Clostridia</taxon>
        <taxon>Lachnospirales</taxon>
        <taxon>Lachnospiraceae</taxon>
        <taxon>Lachnospiraceae incertae sedis</taxon>
        <taxon>Candidatus Egerieimonas</taxon>
    </lineage>
</organism>
<dbReference type="Proteomes" id="UP000886841">
    <property type="component" value="Unassembled WGS sequence"/>
</dbReference>
<dbReference type="PROSITE" id="PS52029">
    <property type="entry name" value="LD_TPASE"/>
    <property type="match status" value="1"/>
</dbReference>
<keyword evidence="5 6" id="KW-0961">Cell wall biogenesis/degradation</keyword>
<dbReference type="Gene3D" id="3.10.20.800">
    <property type="match status" value="1"/>
</dbReference>
<evidence type="ECO:0000256" key="4">
    <source>
        <dbReference type="ARBA" id="ARBA00022984"/>
    </source>
</evidence>
<keyword evidence="7" id="KW-1133">Transmembrane helix</keyword>
<dbReference type="AlphaFoldDB" id="A0A9D1EJ35"/>
<evidence type="ECO:0000256" key="5">
    <source>
        <dbReference type="ARBA" id="ARBA00023316"/>
    </source>
</evidence>
<keyword evidence="7" id="KW-0812">Transmembrane</keyword>
<evidence type="ECO:0000313" key="9">
    <source>
        <dbReference type="EMBL" id="HIR92880.1"/>
    </source>
</evidence>
<keyword evidence="4 6" id="KW-0573">Peptidoglycan synthesis</keyword>
<dbReference type="Gene3D" id="2.40.440.10">
    <property type="entry name" value="L,D-transpeptidase catalytic domain-like"/>
    <property type="match status" value="1"/>
</dbReference>
<comment type="pathway">
    <text evidence="1 6">Cell wall biogenesis; peptidoglycan biosynthesis.</text>
</comment>
<evidence type="ECO:0000256" key="2">
    <source>
        <dbReference type="ARBA" id="ARBA00022679"/>
    </source>
</evidence>
<dbReference type="InterPro" id="IPR038054">
    <property type="entry name" value="LD_TPept-like_central_sf"/>
</dbReference>
<dbReference type="Pfam" id="PF03734">
    <property type="entry name" value="YkuD"/>
    <property type="match status" value="1"/>
</dbReference>
<dbReference type="InterPro" id="IPR005490">
    <property type="entry name" value="LD_TPept_cat_dom"/>
</dbReference>
<dbReference type="InterPro" id="IPR050979">
    <property type="entry name" value="LD-transpeptidase"/>
</dbReference>
<accession>A0A9D1EJ35</accession>
<dbReference type="GO" id="GO:0008360">
    <property type="term" value="P:regulation of cell shape"/>
    <property type="evidence" value="ECO:0007669"/>
    <property type="project" value="UniProtKB-UniRule"/>
</dbReference>
<keyword evidence="2" id="KW-0808">Transferase</keyword>
<protein>
    <submittedName>
        <fullName evidence="9">L,D-transpeptidase/peptidoglycan binding protein</fullName>
    </submittedName>
</protein>
<dbReference type="CDD" id="cd16913">
    <property type="entry name" value="YkuD_like"/>
    <property type="match status" value="1"/>
</dbReference>
<evidence type="ECO:0000256" key="7">
    <source>
        <dbReference type="SAM" id="Phobius"/>
    </source>
</evidence>
<dbReference type="GO" id="GO:0018104">
    <property type="term" value="P:peptidoglycan-protein cross-linking"/>
    <property type="evidence" value="ECO:0007669"/>
    <property type="project" value="TreeGrafter"/>
</dbReference>
<feature type="transmembrane region" description="Helical" evidence="7">
    <location>
        <begin position="21"/>
        <end position="47"/>
    </location>
</feature>
<keyword evidence="7" id="KW-0472">Membrane</keyword>
<evidence type="ECO:0000259" key="8">
    <source>
        <dbReference type="PROSITE" id="PS52029"/>
    </source>
</evidence>
<dbReference type="SUPFAM" id="SSF141523">
    <property type="entry name" value="L,D-transpeptidase catalytic domain-like"/>
    <property type="match status" value="1"/>
</dbReference>